<evidence type="ECO:0000256" key="1">
    <source>
        <dbReference type="SAM" id="MobiDB-lite"/>
    </source>
</evidence>
<protein>
    <recommendedName>
        <fullName evidence="2">Fungal-type protein kinase domain-containing protein</fullName>
    </recommendedName>
</protein>
<reference evidence="3 4" key="1">
    <citation type="submission" date="2020-07" db="EMBL/GenBank/DDBJ databases">
        <title>Comparative genomics of pyrophilous fungi reveals a link between fire events and developmental genes.</title>
        <authorList>
            <consortium name="DOE Joint Genome Institute"/>
            <person name="Steindorff A.S."/>
            <person name="Carver A."/>
            <person name="Calhoun S."/>
            <person name="Stillman K."/>
            <person name="Liu H."/>
            <person name="Lipzen A."/>
            <person name="Pangilinan J."/>
            <person name="Labutti K."/>
            <person name="Bruns T.D."/>
            <person name="Grigoriev I.V."/>
        </authorList>
    </citation>
    <scope>NUCLEOTIDE SEQUENCE [LARGE SCALE GENOMIC DNA]</scope>
    <source>
        <strain evidence="3 4">CBS 144469</strain>
    </source>
</reference>
<name>A0A8H6I3K8_9AGAR</name>
<organism evidence="3 4">
    <name type="scientific">Ephemerocybe angulata</name>
    <dbReference type="NCBI Taxonomy" id="980116"/>
    <lineage>
        <taxon>Eukaryota</taxon>
        <taxon>Fungi</taxon>
        <taxon>Dikarya</taxon>
        <taxon>Basidiomycota</taxon>
        <taxon>Agaricomycotina</taxon>
        <taxon>Agaricomycetes</taxon>
        <taxon>Agaricomycetidae</taxon>
        <taxon>Agaricales</taxon>
        <taxon>Agaricineae</taxon>
        <taxon>Psathyrellaceae</taxon>
        <taxon>Ephemerocybe</taxon>
    </lineage>
</organism>
<dbReference type="InterPro" id="IPR011009">
    <property type="entry name" value="Kinase-like_dom_sf"/>
</dbReference>
<dbReference type="OrthoDB" id="5569250at2759"/>
<dbReference type="EMBL" id="JACGCI010000022">
    <property type="protein sequence ID" value="KAF6757334.1"/>
    <property type="molecule type" value="Genomic_DNA"/>
</dbReference>
<dbReference type="AlphaFoldDB" id="A0A8H6I3K8"/>
<feature type="domain" description="Fungal-type protein kinase" evidence="2">
    <location>
        <begin position="550"/>
        <end position="639"/>
    </location>
</feature>
<sequence length="757" mass="85656">MLRAMIMLKNFWEDKSDTTPTTEELWEYGNKELHTLVEAAVLFCKDRTRSLNLAVKLDEIAKSKSEAGRYRPLATGINSILLDFHKRKIGGLEGGLEKDLTLYDVGANLVIESEPLSLASMNRSKRKPDVYESRYEDLLRLTPEFKKHSFKQLADLMEDDPETWSAFSSDRAKSGITKWSDLITCIEVKKIKGPGSWNKLPRQKWEKGEYSARELLRQENFTCSEPDTSPPTAGQGTASAVPVASRKRRGKASKKGKAAGRTDMNTTALGPLHTGALSPDVQCAFYALELMRARWDKTHSIVMLLSGKCFLSFERLDTADARFTDDNFSVNWYDSQGCIATRPISLFGNELPLFVATIILFQRFRDPMRGRASLQLKATICGRVVPFDIPEDTNARCELRGRQPVTAVPVAPGHAGLPQGSNPARTMATRTHLDTSANAPLEELFFKSYWRATSRDAEKDILDTAKARARQHLPPEHVGDVLNHLPEIYHSEDRNELSTLHIRLFANLNGGDPRVLCLMMSKRLLSMEETFDVQEVEEKVWEILRCLCLLWALGIAHCDVTFDNIMAVEGAEGGKKYMVLNDFDLAGVMNPGDESPPRKGHERTGTKPFMALDYMGHPDGSIPHVLRHDIEATLWSMAWYSYDRDRKWSWDVGSLLLVSQTKEWWLSHLTGPVSEQVENEHIDPKFAHLWGAVVSALKDEFVASMDTGYDPHNPDSMPSVPRQGKDFLMQCEKYLPRKDQFKTWPWMDFAVKEPHGY</sequence>
<dbReference type="Proteomes" id="UP000521943">
    <property type="component" value="Unassembled WGS sequence"/>
</dbReference>
<evidence type="ECO:0000313" key="4">
    <source>
        <dbReference type="Proteomes" id="UP000521943"/>
    </source>
</evidence>
<accession>A0A8H6I3K8</accession>
<feature type="compositionally biased region" description="Basic residues" evidence="1">
    <location>
        <begin position="245"/>
        <end position="258"/>
    </location>
</feature>
<proteinExistence type="predicted"/>
<dbReference type="Gene3D" id="1.10.510.10">
    <property type="entry name" value="Transferase(Phosphotransferase) domain 1"/>
    <property type="match status" value="1"/>
</dbReference>
<gene>
    <name evidence="3" type="ORF">DFP72DRAFT_1044244</name>
</gene>
<feature type="compositionally biased region" description="Polar residues" evidence="1">
    <location>
        <begin position="222"/>
        <end position="238"/>
    </location>
</feature>
<evidence type="ECO:0000313" key="3">
    <source>
        <dbReference type="EMBL" id="KAF6757334.1"/>
    </source>
</evidence>
<feature type="region of interest" description="Disordered" evidence="1">
    <location>
        <begin position="222"/>
        <end position="265"/>
    </location>
</feature>
<dbReference type="InterPro" id="IPR040976">
    <property type="entry name" value="Pkinase_fungal"/>
</dbReference>
<evidence type="ECO:0000259" key="2">
    <source>
        <dbReference type="Pfam" id="PF17667"/>
    </source>
</evidence>
<comment type="caution">
    <text evidence="3">The sequence shown here is derived from an EMBL/GenBank/DDBJ whole genome shotgun (WGS) entry which is preliminary data.</text>
</comment>
<dbReference type="Pfam" id="PF17667">
    <property type="entry name" value="Pkinase_fungal"/>
    <property type="match status" value="1"/>
</dbReference>
<dbReference type="SUPFAM" id="SSF56112">
    <property type="entry name" value="Protein kinase-like (PK-like)"/>
    <property type="match status" value="1"/>
</dbReference>
<keyword evidence="4" id="KW-1185">Reference proteome</keyword>